<dbReference type="PANTHER" id="PTHR36834">
    <property type="entry name" value="MEMBRANE PROTEIN-RELATED"/>
    <property type="match status" value="1"/>
</dbReference>
<feature type="transmembrane region" description="Helical" evidence="1">
    <location>
        <begin position="314"/>
        <end position="333"/>
    </location>
</feature>
<feature type="transmembrane region" description="Helical" evidence="1">
    <location>
        <begin position="43"/>
        <end position="61"/>
    </location>
</feature>
<evidence type="ECO:0000313" key="3">
    <source>
        <dbReference type="EMBL" id="BEH01303.1"/>
    </source>
</evidence>
<reference evidence="3" key="1">
    <citation type="journal article" date="2024" name="Int. J. Syst. Evol. Microbiol.">
        <title>Brooklawnia propionicigenes sp. nov., a facultatively anaerobic, propionate-producing bacterium isolated from a methanogenic reactor treating waste from cattle farms.</title>
        <authorList>
            <person name="Akita Y."/>
            <person name="Ueki A."/>
            <person name="Tonouchi A."/>
            <person name="Sugawara Y."/>
            <person name="Honma S."/>
            <person name="Kaku N."/>
            <person name="Ueki K."/>
        </authorList>
    </citation>
    <scope>NUCLEOTIDE SEQUENCE</scope>
    <source>
        <strain evidence="3">SH051</strain>
    </source>
</reference>
<name>A0AAN0MEX8_9ACTN</name>
<dbReference type="InterPro" id="IPR053150">
    <property type="entry name" value="Teicoplanin_resist-assoc"/>
</dbReference>
<organism evidence="3 4">
    <name type="scientific">Brooklawnia propionicigenes</name>
    <dbReference type="NCBI Taxonomy" id="3041175"/>
    <lineage>
        <taxon>Bacteria</taxon>
        <taxon>Bacillati</taxon>
        <taxon>Actinomycetota</taxon>
        <taxon>Actinomycetes</taxon>
        <taxon>Propionibacteriales</taxon>
        <taxon>Propionibacteriaceae</taxon>
        <taxon>Brooklawnia</taxon>
    </lineage>
</organism>
<protein>
    <recommendedName>
        <fullName evidence="2">VanZ-like domain-containing protein</fullName>
    </recommendedName>
</protein>
<evidence type="ECO:0000313" key="4">
    <source>
        <dbReference type="Proteomes" id="UP001431656"/>
    </source>
</evidence>
<feature type="transmembrane region" description="Helical" evidence="1">
    <location>
        <begin position="6"/>
        <end position="31"/>
    </location>
</feature>
<feature type="transmembrane region" description="Helical" evidence="1">
    <location>
        <begin position="126"/>
        <end position="153"/>
    </location>
</feature>
<dbReference type="AlphaFoldDB" id="A0AAN0MEX8"/>
<dbReference type="InterPro" id="IPR006976">
    <property type="entry name" value="VanZ-like"/>
</dbReference>
<gene>
    <name evidence="3" type="ORF">brsh051_05840</name>
</gene>
<keyword evidence="1" id="KW-0472">Membrane</keyword>
<accession>A0AAN0MEX8</accession>
<keyword evidence="1" id="KW-1133">Transmembrane helix</keyword>
<keyword evidence="1" id="KW-0812">Transmembrane</keyword>
<evidence type="ECO:0000256" key="1">
    <source>
        <dbReference type="SAM" id="Phobius"/>
    </source>
</evidence>
<proteinExistence type="predicted"/>
<dbReference type="EMBL" id="AP028056">
    <property type="protein sequence ID" value="BEH01303.1"/>
    <property type="molecule type" value="Genomic_DNA"/>
</dbReference>
<dbReference type="KEGG" id="broo:brsh051_05840"/>
<feature type="transmembrane region" description="Helical" evidence="1">
    <location>
        <begin position="288"/>
        <end position="308"/>
    </location>
</feature>
<dbReference type="Pfam" id="PF04892">
    <property type="entry name" value="VanZ"/>
    <property type="match status" value="1"/>
</dbReference>
<dbReference type="RefSeq" id="WP_286267404.1">
    <property type="nucleotide sequence ID" value="NZ_AP028056.1"/>
</dbReference>
<dbReference type="PANTHER" id="PTHR36834:SF1">
    <property type="entry name" value="INTEGRAL MEMBRANE PROTEIN"/>
    <property type="match status" value="1"/>
</dbReference>
<keyword evidence="4" id="KW-1185">Reference proteome</keyword>
<sequence>MTGQLLPALMAILLGILAGVLLFVPFVAIQYRRQGRLTVTQTVVWAGFLVYGLALWTYTLLPLPVPEEIRCAPKQLRPLQFIDDVLGYPIGSIGEILRNPAIMQVALNVLLFFPLGFFLRFTLRRGVVATTAIGFVISLLIETTQLTGVWGIYPCAYRIFDVDDLLANTAGALLGGLCSLALRPWLARRDATVLPGKPTPITVWRRLLGMLCDAMVVWLTSALAGVISNAWQLYVLAIPATDLNQSVTSAVTVAVPLVLTAALTLATGRSAGDLAVLICWQSRIRPRLLARLLRYLCGVGGWQLLVAFASPLDWVFAAAGIVALLATTDRGGLPGIVARMRPVDSRAPSHDPL</sequence>
<feature type="transmembrane region" description="Helical" evidence="1">
    <location>
        <begin position="165"/>
        <end position="186"/>
    </location>
</feature>
<feature type="transmembrane region" description="Helical" evidence="1">
    <location>
        <begin position="247"/>
        <end position="267"/>
    </location>
</feature>
<feature type="transmembrane region" description="Helical" evidence="1">
    <location>
        <begin position="101"/>
        <end position="119"/>
    </location>
</feature>
<feature type="transmembrane region" description="Helical" evidence="1">
    <location>
        <begin position="207"/>
        <end position="227"/>
    </location>
</feature>
<feature type="domain" description="VanZ-like" evidence="2">
    <location>
        <begin position="48"/>
        <end position="180"/>
    </location>
</feature>
<evidence type="ECO:0000259" key="2">
    <source>
        <dbReference type="Pfam" id="PF04892"/>
    </source>
</evidence>
<dbReference type="Proteomes" id="UP001431656">
    <property type="component" value="Chromosome"/>
</dbReference>